<protein>
    <submittedName>
        <fullName evidence="1">Uncharacterized protein</fullName>
    </submittedName>
</protein>
<organism evidence="1 2">
    <name type="scientific">Aspergillus aculeatinus CBS 121060</name>
    <dbReference type="NCBI Taxonomy" id="1448322"/>
    <lineage>
        <taxon>Eukaryota</taxon>
        <taxon>Fungi</taxon>
        <taxon>Dikarya</taxon>
        <taxon>Ascomycota</taxon>
        <taxon>Pezizomycotina</taxon>
        <taxon>Eurotiomycetes</taxon>
        <taxon>Eurotiomycetidae</taxon>
        <taxon>Eurotiales</taxon>
        <taxon>Aspergillaceae</taxon>
        <taxon>Aspergillus</taxon>
        <taxon>Aspergillus subgen. Circumdati</taxon>
    </lineage>
</organism>
<gene>
    <name evidence="1" type="ORF">BO66DRAFT_120198</name>
</gene>
<name>A0ACD1H6I3_9EURO</name>
<reference evidence="1" key="1">
    <citation type="submission" date="2018-02" db="EMBL/GenBank/DDBJ databases">
        <title>The genomes of Aspergillus section Nigri reveals drivers in fungal speciation.</title>
        <authorList>
            <consortium name="DOE Joint Genome Institute"/>
            <person name="Vesth T.C."/>
            <person name="Nybo J."/>
            <person name="Theobald S."/>
            <person name="Brandl J."/>
            <person name="Frisvad J.C."/>
            <person name="Nielsen K.F."/>
            <person name="Lyhne E.K."/>
            <person name="Kogle M.E."/>
            <person name="Kuo A."/>
            <person name="Riley R."/>
            <person name="Clum A."/>
            <person name="Nolan M."/>
            <person name="Lipzen A."/>
            <person name="Salamov A."/>
            <person name="Henrissat B."/>
            <person name="Wiebenga A."/>
            <person name="De vries R.P."/>
            <person name="Grigoriev I.V."/>
            <person name="Mortensen U.H."/>
            <person name="Andersen M.R."/>
            <person name="Baker S.E."/>
        </authorList>
    </citation>
    <scope>NUCLEOTIDE SEQUENCE</scope>
    <source>
        <strain evidence="1">CBS 121060</strain>
    </source>
</reference>
<evidence type="ECO:0000313" key="1">
    <source>
        <dbReference type="EMBL" id="RAH69021.1"/>
    </source>
</evidence>
<sequence length="113" mass="12933">MLHADIIRANDTRLTTHLRAYTHNYAKIIALIKPATPQYYHNHHYHHYRHHHPDFLPTDLTPRSCLMLTGLGHCVDHLHYGDIKTACSCQSLVVQCHAYASGWGPIQSPDQCV</sequence>
<proteinExistence type="predicted"/>
<accession>A0ACD1H6I3</accession>
<evidence type="ECO:0000313" key="2">
    <source>
        <dbReference type="Proteomes" id="UP000249661"/>
    </source>
</evidence>
<dbReference type="EMBL" id="KZ824963">
    <property type="protein sequence ID" value="RAH69021.1"/>
    <property type="molecule type" value="Genomic_DNA"/>
</dbReference>
<keyword evidence="2" id="KW-1185">Reference proteome</keyword>
<dbReference type="Proteomes" id="UP000249661">
    <property type="component" value="Unassembled WGS sequence"/>
</dbReference>